<gene>
    <name evidence="3" type="ORF">CANTADRAFT_27003</name>
</gene>
<dbReference type="GO" id="GO:0016628">
    <property type="term" value="F:oxidoreductase activity, acting on the CH-CH group of donors, NAD or NADP as acceptor"/>
    <property type="evidence" value="ECO:0007669"/>
    <property type="project" value="InterPro"/>
</dbReference>
<dbReference type="SMART" id="SM00829">
    <property type="entry name" value="PKS_ER"/>
    <property type="match status" value="1"/>
</dbReference>
<proteinExistence type="predicted"/>
<dbReference type="SUPFAM" id="SSF51735">
    <property type="entry name" value="NAD(P)-binding Rossmann-fold domains"/>
    <property type="match status" value="1"/>
</dbReference>
<dbReference type="CDD" id="cd05288">
    <property type="entry name" value="PGDH"/>
    <property type="match status" value="1"/>
</dbReference>
<dbReference type="Gene3D" id="3.90.180.10">
    <property type="entry name" value="Medium-chain alcohol dehydrogenases, catalytic domain"/>
    <property type="match status" value="1"/>
</dbReference>
<evidence type="ECO:0000259" key="2">
    <source>
        <dbReference type="SMART" id="SM00829"/>
    </source>
</evidence>
<dbReference type="Proteomes" id="UP000094285">
    <property type="component" value="Unassembled WGS sequence"/>
</dbReference>
<feature type="domain" description="Enoyl reductase (ER)" evidence="2">
    <location>
        <begin position="27"/>
        <end position="319"/>
    </location>
</feature>
<dbReference type="PANTHER" id="PTHR43205:SF19">
    <property type="entry name" value="ENOYL REDUCTASE (ER) DOMAIN-CONTAINING PROTEIN"/>
    <property type="match status" value="1"/>
</dbReference>
<dbReference type="Gene3D" id="3.40.50.720">
    <property type="entry name" value="NAD(P)-binding Rossmann-like Domain"/>
    <property type="match status" value="1"/>
</dbReference>
<sequence length="360" mass="38834">MSVPTTINAVLLKNAPTGEVQFDYSAKDATFELSSKPFSESDLKDGFVLVKNLYFSNDPAQRGWIAAGQDASRGYADPVKEGDAIRSSGFGEIVASKSSKYSVGDKVLALLTWSDYQPLHEAAVFQKVDESEGVTAPVYLSALGYTAFTAYFGLKDILQLKEGQTIVVSAAAGATGSMVVQLAKHVFKAGKVIGLAGSDEKSRWIESLGADVGINYNDADYKEQLDKAIGPDCTDAYFDNVGGDMLSFLLTKVKKFGRVAACGAIAGYNDKSKLNVTTWTQIITNSLTVQGFVIFNYVQRFPEAIEVILGGISKGTIKVENTYHIEDLSKEEKPLAKVPEVWSLLFGSNKPNGKLITKIA</sequence>
<reference evidence="4" key="1">
    <citation type="submission" date="2016-05" db="EMBL/GenBank/DDBJ databases">
        <title>Comparative genomics of biotechnologically important yeasts.</title>
        <authorList>
            <consortium name="DOE Joint Genome Institute"/>
            <person name="Riley R."/>
            <person name="Haridas S."/>
            <person name="Wolfe K.H."/>
            <person name="Lopes M.R."/>
            <person name="Hittinger C.T."/>
            <person name="Goker M."/>
            <person name="Salamov A."/>
            <person name="Wisecaver J."/>
            <person name="Long T.M."/>
            <person name="Aerts A.L."/>
            <person name="Barry K."/>
            <person name="Choi C."/>
            <person name="Clum A."/>
            <person name="Coughlan A.Y."/>
            <person name="Deshpande S."/>
            <person name="Douglass A.P."/>
            <person name="Hanson S.J."/>
            <person name="Klenk H.-P."/>
            <person name="Labutti K."/>
            <person name="Lapidus A."/>
            <person name="Lindquist E."/>
            <person name="Lipzen A."/>
            <person name="Meier-Kolthoff J.P."/>
            <person name="Ohm R.A."/>
            <person name="Otillar R.P."/>
            <person name="Pangilinan J."/>
            <person name="Peng Y."/>
            <person name="Rokas A."/>
            <person name="Rosa C.A."/>
            <person name="Scheuner C."/>
            <person name="Sibirny A.A."/>
            <person name="Slot J.C."/>
            <person name="Stielow J.B."/>
            <person name="Sun H."/>
            <person name="Kurtzman C.P."/>
            <person name="Blackwell M."/>
            <person name="Grigoriev I.V."/>
            <person name="Jeffries T.W."/>
        </authorList>
    </citation>
    <scope>NUCLEOTIDE SEQUENCE [LARGE SCALE GENOMIC DNA]</scope>
    <source>
        <strain evidence="4">NRRL Y-17324</strain>
    </source>
</reference>
<organism evidence="3 4">
    <name type="scientific">Suhomyces tanzawaensis NRRL Y-17324</name>
    <dbReference type="NCBI Taxonomy" id="984487"/>
    <lineage>
        <taxon>Eukaryota</taxon>
        <taxon>Fungi</taxon>
        <taxon>Dikarya</taxon>
        <taxon>Ascomycota</taxon>
        <taxon>Saccharomycotina</taxon>
        <taxon>Pichiomycetes</taxon>
        <taxon>Debaryomycetaceae</taxon>
        <taxon>Suhomyces</taxon>
    </lineage>
</organism>
<dbReference type="InterPro" id="IPR020843">
    <property type="entry name" value="ER"/>
</dbReference>
<dbReference type="InterPro" id="IPR011032">
    <property type="entry name" value="GroES-like_sf"/>
</dbReference>
<evidence type="ECO:0000313" key="3">
    <source>
        <dbReference type="EMBL" id="ODV78050.1"/>
    </source>
</evidence>
<dbReference type="InterPro" id="IPR045010">
    <property type="entry name" value="MDR_fam"/>
</dbReference>
<keyword evidence="1" id="KW-0560">Oxidoreductase</keyword>
<evidence type="ECO:0000313" key="4">
    <source>
        <dbReference type="Proteomes" id="UP000094285"/>
    </source>
</evidence>
<protein>
    <submittedName>
        <fullName evidence="3">NAD(P)-binding protein</fullName>
    </submittedName>
</protein>
<name>A0A1E4SEZ0_9ASCO</name>
<dbReference type="OrthoDB" id="809632at2759"/>
<dbReference type="Pfam" id="PF16884">
    <property type="entry name" value="ADH_N_2"/>
    <property type="match status" value="1"/>
</dbReference>
<dbReference type="PANTHER" id="PTHR43205">
    <property type="entry name" value="PROSTAGLANDIN REDUCTASE"/>
    <property type="match status" value="1"/>
</dbReference>
<accession>A0A1E4SEZ0</accession>
<dbReference type="RefSeq" id="XP_020063172.1">
    <property type="nucleotide sequence ID" value="XM_020207955.1"/>
</dbReference>
<dbReference type="GeneID" id="30982092"/>
<dbReference type="Pfam" id="PF00107">
    <property type="entry name" value="ADH_zinc_N"/>
    <property type="match status" value="1"/>
</dbReference>
<keyword evidence="4" id="KW-1185">Reference proteome</keyword>
<dbReference type="FunFam" id="3.40.50.720:FF:000121">
    <property type="entry name" value="Prostaglandin reductase 2"/>
    <property type="match status" value="1"/>
</dbReference>
<dbReference type="InterPro" id="IPR041694">
    <property type="entry name" value="ADH_N_2"/>
</dbReference>
<dbReference type="InterPro" id="IPR013149">
    <property type="entry name" value="ADH-like_C"/>
</dbReference>
<evidence type="ECO:0000256" key="1">
    <source>
        <dbReference type="ARBA" id="ARBA00023002"/>
    </source>
</evidence>
<dbReference type="InterPro" id="IPR036291">
    <property type="entry name" value="NAD(P)-bd_dom_sf"/>
</dbReference>
<dbReference type="SUPFAM" id="SSF50129">
    <property type="entry name" value="GroES-like"/>
    <property type="match status" value="1"/>
</dbReference>
<dbReference type="EMBL" id="KV453914">
    <property type="protein sequence ID" value="ODV78050.1"/>
    <property type="molecule type" value="Genomic_DNA"/>
</dbReference>
<dbReference type="AlphaFoldDB" id="A0A1E4SEZ0"/>